<dbReference type="PANTHER" id="PTHR10953:SF162">
    <property type="entry name" value="SUMO-ACTIVATING ENZYME SUBUNIT 1"/>
    <property type="match status" value="1"/>
</dbReference>
<dbReference type="RefSeq" id="XP_013244654.1">
    <property type="nucleotide sequence ID" value="XM_013389200.1"/>
</dbReference>
<evidence type="ECO:0000256" key="3">
    <source>
        <dbReference type="ARBA" id="ARBA00005673"/>
    </source>
</evidence>
<comment type="caution">
    <text evidence="9">The sequence shown here is derived from an EMBL/GenBank/DDBJ whole genome shotgun (WGS) entry which is preliminary data.</text>
</comment>
<evidence type="ECO:0000256" key="1">
    <source>
        <dbReference type="ARBA" id="ARBA00004123"/>
    </source>
</evidence>
<accession>A0A066WFM9</accession>
<gene>
    <name evidence="9" type="ORF">K437DRAFT_254905</name>
</gene>
<evidence type="ECO:0000256" key="5">
    <source>
        <dbReference type="ARBA" id="ARBA00023242"/>
    </source>
</evidence>
<dbReference type="GO" id="GO:0016925">
    <property type="term" value="P:protein sumoylation"/>
    <property type="evidence" value="ECO:0007669"/>
    <property type="project" value="TreeGrafter"/>
</dbReference>
<evidence type="ECO:0000313" key="9">
    <source>
        <dbReference type="EMBL" id="KDN51318.1"/>
    </source>
</evidence>
<comment type="pathway">
    <text evidence="2">Protein modification; protein sumoylation.</text>
</comment>
<dbReference type="Proteomes" id="UP000027361">
    <property type="component" value="Unassembled WGS sequence"/>
</dbReference>
<dbReference type="Pfam" id="PF00899">
    <property type="entry name" value="ThiF"/>
    <property type="match status" value="1"/>
</dbReference>
<dbReference type="InParanoid" id="A0A066WFM9"/>
<organism evidence="9 10">
    <name type="scientific">Tilletiaria anomala (strain ATCC 24038 / CBS 436.72 / UBC 951)</name>
    <dbReference type="NCBI Taxonomy" id="1037660"/>
    <lineage>
        <taxon>Eukaryota</taxon>
        <taxon>Fungi</taxon>
        <taxon>Dikarya</taxon>
        <taxon>Basidiomycota</taxon>
        <taxon>Ustilaginomycotina</taxon>
        <taxon>Exobasidiomycetes</taxon>
        <taxon>Georgefischeriales</taxon>
        <taxon>Tilletiariaceae</taxon>
        <taxon>Tilletiaria</taxon>
    </lineage>
</organism>
<comment type="similarity">
    <text evidence="3">Belongs to the ubiquitin-activating E1 family.</text>
</comment>
<feature type="domain" description="THIF-type NAD/FAD binding fold" evidence="8">
    <location>
        <begin position="38"/>
        <end position="361"/>
    </location>
</feature>
<dbReference type="InterPro" id="IPR000594">
    <property type="entry name" value="ThiF_NAD_FAD-bd"/>
</dbReference>
<dbReference type="HOGENOM" id="CLU_002556_4_1_1"/>
<protein>
    <recommendedName>
        <fullName evidence="6">Ubiquitin-like 1-activating enzyme E1A</fullName>
    </recommendedName>
</protein>
<evidence type="ECO:0000256" key="7">
    <source>
        <dbReference type="SAM" id="MobiDB-lite"/>
    </source>
</evidence>
<evidence type="ECO:0000256" key="4">
    <source>
        <dbReference type="ARBA" id="ARBA00022786"/>
    </source>
</evidence>
<reference evidence="9 10" key="1">
    <citation type="submission" date="2014-05" db="EMBL/GenBank/DDBJ databases">
        <title>Draft genome sequence of a rare smut relative, Tilletiaria anomala UBC 951.</title>
        <authorList>
            <consortium name="DOE Joint Genome Institute"/>
            <person name="Toome M."/>
            <person name="Kuo A."/>
            <person name="Henrissat B."/>
            <person name="Lipzen A."/>
            <person name="Tritt A."/>
            <person name="Yoshinaga Y."/>
            <person name="Zane M."/>
            <person name="Barry K."/>
            <person name="Grigoriev I.V."/>
            <person name="Spatafora J.W."/>
            <person name="Aimea M.C."/>
        </authorList>
    </citation>
    <scope>NUCLEOTIDE SEQUENCE [LARGE SCALE GENOMIC DNA]</scope>
    <source>
        <strain evidence="9 10">UBC 951</strain>
    </source>
</reference>
<dbReference type="PRINTS" id="PR01849">
    <property type="entry name" value="UBIQUITINACT"/>
</dbReference>
<proteinExistence type="inferred from homology"/>
<dbReference type="STRING" id="1037660.A0A066WFM9"/>
<keyword evidence="5" id="KW-0539">Nucleus</keyword>
<feature type="region of interest" description="Disordered" evidence="7">
    <location>
        <begin position="1"/>
        <end position="29"/>
    </location>
</feature>
<dbReference type="InterPro" id="IPR035985">
    <property type="entry name" value="Ubiquitin-activating_enz"/>
</dbReference>
<comment type="subcellular location">
    <subcellularLocation>
        <location evidence="1">Nucleus</location>
    </subcellularLocation>
</comment>
<dbReference type="GO" id="GO:0031510">
    <property type="term" value="C:SUMO activating enzyme complex"/>
    <property type="evidence" value="ECO:0007669"/>
    <property type="project" value="TreeGrafter"/>
</dbReference>
<sequence>MTQTRPAEEPAEVSGASKRARTAGSKAHDVTEEEAALYDRQIRLWGLEAQSRIRKAHVLVQNIQGLATEAIKNIVLSGIGSLTIVDANEVAEEDLSSGFFYRGNDVGKLRVDAAAARIQNLNPLVKINTLSDASVLKNKEKLRAMALDVIVATSGNKEELVALNKICRELSLKFYVSQAQGLGGWLFSDLGDSAEYVVERSANTGGQAAAGPPVKKKFKYSQRFVPLNEALAKEWKGMNERKLKRLKLSAGFFGTLALWETPEASPSELRKRAEVIMEAKGVDPSVADGVNDEFYQSLHVAVSSSSTASASDGGGGGIGDFAPTTAVLGGLLGQAVLNGLGGREEPIVNWLQLDSLAGQATIHNLGAGEPKLVV</sequence>
<dbReference type="AlphaFoldDB" id="A0A066WFM9"/>
<evidence type="ECO:0000259" key="8">
    <source>
        <dbReference type="Pfam" id="PF00899"/>
    </source>
</evidence>
<dbReference type="GeneID" id="25264010"/>
<evidence type="ECO:0000256" key="2">
    <source>
        <dbReference type="ARBA" id="ARBA00004718"/>
    </source>
</evidence>
<dbReference type="FunCoup" id="A0A066WFM9">
    <property type="interactions" value="757"/>
</dbReference>
<dbReference type="SUPFAM" id="SSF69572">
    <property type="entry name" value="Activating enzymes of the ubiquitin-like proteins"/>
    <property type="match status" value="1"/>
</dbReference>
<dbReference type="Gene3D" id="3.40.50.720">
    <property type="entry name" value="NAD(P)-binding Rossmann-like Domain"/>
    <property type="match status" value="1"/>
</dbReference>
<dbReference type="InterPro" id="IPR000011">
    <property type="entry name" value="UBQ/SUMO-activ_enz_E1-like"/>
</dbReference>
<keyword evidence="4" id="KW-0833">Ubl conjugation pathway</keyword>
<dbReference type="PANTHER" id="PTHR10953">
    <property type="entry name" value="UBIQUITIN-ACTIVATING ENZYME E1"/>
    <property type="match status" value="1"/>
</dbReference>
<keyword evidence="10" id="KW-1185">Reference proteome</keyword>
<evidence type="ECO:0000313" key="10">
    <source>
        <dbReference type="Proteomes" id="UP000027361"/>
    </source>
</evidence>
<dbReference type="OrthoDB" id="1708823at2759"/>
<dbReference type="GO" id="GO:0005737">
    <property type="term" value="C:cytoplasm"/>
    <property type="evidence" value="ECO:0007669"/>
    <property type="project" value="TreeGrafter"/>
</dbReference>
<dbReference type="GO" id="GO:0019948">
    <property type="term" value="F:SUMO activating enzyme activity"/>
    <property type="evidence" value="ECO:0007669"/>
    <property type="project" value="TreeGrafter"/>
</dbReference>
<dbReference type="EMBL" id="JMSN01000017">
    <property type="protein sequence ID" value="KDN51318.1"/>
    <property type="molecule type" value="Genomic_DNA"/>
</dbReference>
<evidence type="ECO:0000256" key="6">
    <source>
        <dbReference type="ARBA" id="ARBA00044354"/>
    </source>
</evidence>
<name>A0A066WFM9_TILAU</name>
<dbReference type="OMA" id="YAFFDFT"/>
<dbReference type="InterPro" id="IPR045886">
    <property type="entry name" value="ThiF/MoeB/HesA"/>
</dbReference>